<evidence type="ECO:0000313" key="2">
    <source>
        <dbReference type="Proteomes" id="UP000199663"/>
    </source>
</evidence>
<gene>
    <name evidence="1" type="ORF">SAMN05444412_111165</name>
</gene>
<keyword evidence="2" id="KW-1185">Reference proteome</keyword>
<accession>A0A1H3SHL4</accession>
<proteinExistence type="predicted"/>
<comment type="caution">
    <text evidence="1">The sequence shown here is derived from an EMBL/GenBank/DDBJ whole genome shotgun (WGS) entry which is preliminary data.</text>
</comment>
<dbReference type="Proteomes" id="UP000199663">
    <property type="component" value="Unassembled WGS sequence"/>
</dbReference>
<protein>
    <submittedName>
        <fullName evidence="1">Uncharacterized protein</fullName>
    </submittedName>
</protein>
<reference evidence="1 2" key="1">
    <citation type="submission" date="2016-10" db="EMBL/GenBank/DDBJ databases">
        <authorList>
            <person name="Varghese N."/>
            <person name="Submissions S."/>
        </authorList>
    </citation>
    <scope>NUCLEOTIDE SEQUENCE [LARGE SCALE GENOMIC DNA]</scope>
    <source>
        <strain evidence="1 2">DSM 17997</strain>
    </source>
</reference>
<organism evidence="1 2">
    <name type="scientific">Rhodonellum ikkaensis</name>
    <dbReference type="NCBI Taxonomy" id="336829"/>
    <lineage>
        <taxon>Bacteria</taxon>
        <taxon>Pseudomonadati</taxon>
        <taxon>Bacteroidota</taxon>
        <taxon>Cytophagia</taxon>
        <taxon>Cytophagales</taxon>
        <taxon>Cytophagaceae</taxon>
        <taxon>Rhodonellum</taxon>
    </lineage>
</organism>
<name>A0A1H3SHL4_9BACT</name>
<sequence length="156" mass="18181">MKKFYPTESPSHLFNRLFFSSLRRAQGQSFESKNQALKAGSSLSEEEGKSRFQPFLENHFSRIFINFFCVETVKSFAISFTTSHSFLPDFAGEVGTEFDPYQIQNQHQPKSIGSFCYFHFILNNDLEEISLRCSEIQSSTANHIFFYRRISKCLRL</sequence>
<dbReference type="EMBL" id="FNQC01000011">
    <property type="protein sequence ID" value="SDZ37188.1"/>
    <property type="molecule type" value="Genomic_DNA"/>
</dbReference>
<evidence type="ECO:0000313" key="1">
    <source>
        <dbReference type="EMBL" id="SDZ37188.1"/>
    </source>
</evidence>